<feature type="transmembrane region" description="Helical" evidence="4">
    <location>
        <begin position="256"/>
        <end position="274"/>
    </location>
</feature>
<sequence>MRKGIVKQSTIQKIYAIAMIVLLLAVLAIQREKIFGYEIFVSKTDVKQPAKYTIDDIRTLFSDASSFKLQNDSILVFSNQDQVGWAYNTSPVSDSIIGFASSVPVLMGFTNQDSLVGIRLLKNYESSDFVEKIRKTGFMETWDKMEIHDILNSKVDVVSGATLTSKAIIKTMKHSAGKILNQSVSLAVQTDFLAILKNVLGVVLLILALIQFFVPKMLKRFRIAYQILVVVILGFWSGTFLSLFSFSNWTTHGIDLPAKLFVFGILVLSVVLPLSKSKSFYCAHLCPFGASQDLLGKVKKKKVKLSPTVKQFLSTLREKVFATIMLLLFTGVSFDLTNVEPFSAFLYNSASIPVIVLAVAFLILSIFTPRPWCTYVCPTGYLLETIRKPFKN</sequence>
<dbReference type="Proteomes" id="UP000248079">
    <property type="component" value="Unassembled WGS sequence"/>
</dbReference>
<feature type="transmembrane region" description="Helical" evidence="4">
    <location>
        <begin position="320"/>
        <end position="339"/>
    </location>
</feature>
<evidence type="ECO:0000313" key="6">
    <source>
        <dbReference type="EMBL" id="PXY02320.1"/>
    </source>
</evidence>
<comment type="subcellular location">
    <subcellularLocation>
        <location evidence="1">Cell membrane</location>
    </subcellularLocation>
</comment>
<dbReference type="InterPro" id="IPR007329">
    <property type="entry name" value="FMN-bd"/>
</dbReference>
<comment type="caution">
    <text evidence="6">The sequence shown here is derived from an EMBL/GenBank/DDBJ whole genome shotgun (WGS) entry which is preliminary data.</text>
</comment>
<dbReference type="GO" id="GO:0005886">
    <property type="term" value="C:plasma membrane"/>
    <property type="evidence" value="ECO:0007669"/>
    <property type="project" value="UniProtKB-SubCell"/>
</dbReference>
<feature type="transmembrane region" description="Helical" evidence="4">
    <location>
        <begin position="345"/>
        <end position="367"/>
    </location>
</feature>
<accession>A0A2V4A4N0</accession>
<dbReference type="PANTHER" id="PTHR30224">
    <property type="entry name" value="ELECTRON TRANSPORT PROTEIN"/>
    <property type="match status" value="1"/>
</dbReference>
<dbReference type="EMBL" id="QFLI01000002">
    <property type="protein sequence ID" value="PXY02320.1"/>
    <property type="molecule type" value="Genomic_DNA"/>
</dbReference>
<dbReference type="Pfam" id="PF12801">
    <property type="entry name" value="Fer4_5"/>
    <property type="match status" value="2"/>
</dbReference>
<keyword evidence="4" id="KW-1133">Transmembrane helix</keyword>
<keyword evidence="7" id="KW-1185">Reference proteome</keyword>
<reference evidence="6 7" key="1">
    <citation type="submission" date="2018-05" db="EMBL/GenBank/DDBJ databases">
        <title>Marinifilum breve JC075T sp. nov., a marine bacterium isolated from Yongle Blue Hole in the South China Sea.</title>
        <authorList>
            <person name="Fu T."/>
        </authorList>
    </citation>
    <scope>NUCLEOTIDE SEQUENCE [LARGE SCALE GENOMIC DNA]</scope>
    <source>
        <strain evidence="6 7">JC075</strain>
    </source>
</reference>
<dbReference type="RefSeq" id="WP_110359954.1">
    <property type="nucleotide sequence ID" value="NZ_QFLI01000002.1"/>
</dbReference>
<feature type="domain" description="FMN-binding" evidence="5">
    <location>
        <begin position="98"/>
        <end position="179"/>
    </location>
</feature>
<evidence type="ECO:0000256" key="1">
    <source>
        <dbReference type="ARBA" id="ARBA00004236"/>
    </source>
</evidence>
<organism evidence="6 7">
    <name type="scientific">Marinifilum breve</name>
    <dbReference type="NCBI Taxonomy" id="2184082"/>
    <lineage>
        <taxon>Bacteria</taxon>
        <taxon>Pseudomonadati</taxon>
        <taxon>Bacteroidota</taxon>
        <taxon>Bacteroidia</taxon>
        <taxon>Marinilabiliales</taxon>
        <taxon>Marinifilaceae</taxon>
    </lineage>
</organism>
<dbReference type="SMART" id="SM00900">
    <property type="entry name" value="FMN_bind"/>
    <property type="match status" value="1"/>
</dbReference>
<evidence type="ECO:0000259" key="5">
    <source>
        <dbReference type="SMART" id="SM00900"/>
    </source>
</evidence>
<dbReference type="GO" id="GO:0010181">
    <property type="term" value="F:FMN binding"/>
    <property type="evidence" value="ECO:0007669"/>
    <property type="project" value="InterPro"/>
</dbReference>
<dbReference type="Pfam" id="PF04205">
    <property type="entry name" value="FMN_bind"/>
    <property type="match status" value="1"/>
</dbReference>
<feature type="transmembrane region" description="Helical" evidence="4">
    <location>
        <begin position="223"/>
        <end position="244"/>
    </location>
</feature>
<keyword evidence="3 4" id="KW-0472">Membrane</keyword>
<gene>
    <name evidence="6" type="ORF">DF185_06640</name>
</gene>
<evidence type="ECO:0000256" key="3">
    <source>
        <dbReference type="ARBA" id="ARBA00023136"/>
    </source>
</evidence>
<dbReference type="OrthoDB" id="9806398at2"/>
<feature type="transmembrane region" description="Helical" evidence="4">
    <location>
        <begin position="12"/>
        <end position="29"/>
    </location>
</feature>
<dbReference type="InterPro" id="IPR017896">
    <property type="entry name" value="4Fe4S_Fe-S-bd"/>
</dbReference>
<dbReference type="PANTHER" id="PTHR30224:SF4">
    <property type="entry name" value="ELECTRON TRANSPORT PROTEIN YCCM-RELATED"/>
    <property type="match status" value="1"/>
</dbReference>
<proteinExistence type="predicted"/>
<evidence type="ECO:0000256" key="2">
    <source>
        <dbReference type="ARBA" id="ARBA00022475"/>
    </source>
</evidence>
<keyword evidence="2" id="KW-1003">Cell membrane</keyword>
<evidence type="ECO:0000313" key="7">
    <source>
        <dbReference type="Proteomes" id="UP000248079"/>
    </source>
</evidence>
<dbReference type="AlphaFoldDB" id="A0A2V4A4N0"/>
<evidence type="ECO:0000256" key="4">
    <source>
        <dbReference type="SAM" id="Phobius"/>
    </source>
</evidence>
<protein>
    <recommendedName>
        <fullName evidence="5">FMN-binding domain-containing protein</fullName>
    </recommendedName>
</protein>
<keyword evidence="4" id="KW-0812">Transmembrane</keyword>
<feature type="transmembrane region" description="Helical" evidence="4">
    <location>
        <begin position="192"/>
        <end position="214"/>
    </location>
</feature>
<name>A0A2V4A4N0_9BACT</name>
<dbReference type="InterPro" id="IPR052378">
    <property type="entry name" value="NosR_regulator"/>
</dbReference>